<protein>
    <recommendedName>
        <fullName evidence="17">Alternative oxidase</fullName>
        <ecNumber evidence="17">1.-.-.-</ecNumber>
    </recommendedName>
</protein>
<evidence type="ECO:0000256" key="14">
    <source>
        <dbReference type="ARBA" id="ARBA00023136"/>
    </source>
</evidence>
<name>A0AA39R6B2_9LECA</name>
<comment type="function">
    <text evidence="15">Catalyzes cyanide-resistant oxygen consumption. May increase respiration when the cytochrome respiratory pathway is restricted, or in response to low temperatures.</text>
</comment>
<keyword evidence="9 17" id="KW-0249">Electron transport</keyword>
<evidence type="ECO:0000256" key="11">
    <source>
        <dbReference type="ARBA" id="ARBA00023002"/>
    </source>
</evidence>
<evidence type="ECO:0000256" key="18">
    <source>
        <dbReference type="SAM" id="MobiDB-lite"/>
    </source>
</evidence>
<dbReference type="GO" id="GO:0009916">
    <property type="term" value="F:alternative oxidase activity"/>
    <property type="evidence" value="ECO:0007669"/>
    <property type="project" value="UniProtKB-UniRule"/>
</dbReference>
<keyword evidence="3" id="KW-0813">Transport</keyword>
<sequence length="368" mass="42339">MYASARPTVTALVQKGSAARLSLVTHILNNPPTVYFNPCASCSLTQRSGLLSGRQLSTTPHARLQEKYFPPPDKTENIKITPPAWHHPMYTEEQMMAIKVAHRQTQNWSDWTAMAMMRIARWGMDTATGYSHPTEEAKKRGSYLGLAKIKSWLSPSPMTERKWLIRFLFLESVAGVPGMVAGSVRHLHSIRRLRRDNGWIETLLEEAYNERMHLLTFMKMAEPGWFMKLMIIGAQGVFYNSFFVSYLLSPRTCHRFVGYLEEEAVLTYTRVIEELDAGKLPKWQTLEAPDIAVRYWNMPEGHRTMRDLLLYIRADEAKHREVNHTLGNLEQKVDPNPFVSEYEDPARPHPSKGIENIKPTGWDRNEVI</sequence>
<dbReference type="CDD" id="cd01053">
    <property type="entry name" value="AOX"/>
    <property type="match status" value="1"/>
</dbReference>
<dbReference type="EC" id="1.-.-.-" evidence="17"/>
<feature type="region of interest" description="Disordered" evidence="18">
    <location>
        <begin position="330"/>
        <end position="368"/>
    </location>
</feature>
<feature type="binding site" evidence="16">
    <location>
        <position position="316"/>
    </location>
    <ligand>
        <name>Fe cation</name>
        <dbReference type="ChEBI" id="CHEBI:24875"/>
        <label>2</label>
    </ligand>
</feature>
<comment type="subcellular location">
    <subcellularLocation>
        <location evidence="1">Mitochondrion inner membrane</location>
        <topology evidence="1">Multi-pass membrane protein</topology>
        <orientation evidence="1">Matrix side</orientation>
    </subcellularLocation>
</comment>
<evidence type="ECO:0000256" key="9">
    <source>
        <dbReference type="ARBA" id="ARBA00022982"/>
    </source>
</evidence>
<dbReference type="PANTHER" id="PTHR31803">
    <property type="entry name" value="ALTERNATIVE OXIDASE"/>
    <property type="match status" value="1"/>
</dbReference>
<keyword evidence="20" id="KW-1185">Reference proteome</keyword>
<feature type="binding site" evidence="16">
    <location>
        <position position="171"/>
    </location>
    <ligand>
        <name>Fe cation</name>
        <dbReference type="ChEBI" id="CHEBI:24875"/>
        <label>1</label>
    </ligand>
</feature>
<comment type="similarity">
    <text evidence="2 17">Belongs to the alternative oxidase family.</text>
</comment>
<accession>A0AA39R6B2</accession>
<evidence type="ECO:0000256" key="10">
    <source>
        <dbReference type="ARBA" id="ARBA00022989"/>
    </source>
</evidence>
<keyword evidence="6 16" id="KW-0479">Metal-binding</keyword>
<evidence type="ECO:0000256" key="13">
    <source>
        <dbReference type="ARBA" id="ARBA00023128"/>
    </source>
</evidence>
<feature type="binding site" evidence="16">
    <location>
        <position position="213"/>
    </location>
    <ligand>
        <name>Fe cation</name>
        <dbReference type="ChEBI" id="CHEBI:24875"/>
        <label>1</label>
    </ligand>
</feature>
<dbReference type="PANTHER" id="PTHR31803:SF3">
    <property type="entry name" value="ALTERNATIVE OXIDASE"/>
    <property type="match status" value="1"/>
</dbReference>
<keyword evidence="14 17" id="KW-0472">Membrane</keyword>
<dbReference type="AlphaFoldDB" id="A0AA39R6B2"/>
<dbReference type="GO" id="GO:0046872">
    <property type="term" value="F:metal ion binding"/>
    <property type="evidence" value="ECO:0007669"/>
    <property type="project" value="UniProtKB-UniRule"/>
</dbReference>
<evidence type="ECO:0000256" key="4">
    <source>
        <dbReference type="ARBA" id="ARBA00022660"/>
    </source>
</evidence>
<dbReference type="EMBL" id="JAFEKC020000004">
    <property type="protein sequence ID" value="KAK0514891.1"/>
    <property type="molecule type" value="Genomic_DNA"/>
</dbReference>
<organism evidence="19 20">
    <name type="scientific">Cladonia borealis</name>
    <dbReference type="NCBI Taxonomy" id="184061"/>
    <lineage>
        <taxon>Eukaryota</taxon>
        <taxon>Fungi</taxon>
        <taxon>Dikarya</taxon>
        <taxon>Ascomycota</taxon>
        <taxon>Pezizomycotina</taxon>
        <taxon>Lecanoromycetes</taxon>
        <taxon>OSLEUM clade</taxon>
        <taxon>Lecanoromycetidae</taxon>
        <taxon>Lecanorales</taxon>
        <taxon>Lecanorineae</taxon>
        <taxon>Cladoniaceae</taxon>
        <taxon>Cladonia</taxon>
    </lineage>
</organism>
<keyword evidence="12 16" id="KW-0408">Iron</keyword>
<keyword evidence="11 17" id="KW-0560">Oxidoreductase</keyword>
<evidence type="ECO:0000256" key="5">
    <source>
        <dbReference type="ARBA" id="ARBA00022692"/>
    </source>
</evidence>
<evidence type="ECO:0000256" key="17">
    <source>
        <dbReference type="RuleBase" id="RU003779"/>
    </source>
</evidence>
<keyword evidence="13" id="KW-0496">Mitochondrion</keyword>
<feature type="binding site" evidence="16">
    <location>
        <position position="210"/>
    </location>
    <ligand>
        <name>Fe cation</name>
        <dbReference type="ChEBI" id="CHEBI:24875"/>
        <label>1</label>
    </ligand>
</feature>
<evidence type="ECO:0000256" key="2">
    <source>
        <dbReference type="ARBA" id="ARBA00008388"/>
    </source>
</evidence>
<dbReference type="InterPro" id="IPR038659">
    <property type="entry name" value="AOX_sf"/>
</dbReference>
<keyword evidence="5 17" id="KW-0812">Transmembrane</keyword>
<keyword evidence="8" id="KW-0809">Transit peptide</keyword>
<evidence type="ECO:0000256" key="15">
    <source>
        <dbReference type="ARBA" id="ARBA00025285"/>
    </source>
</evidence>
<evidence type="ECO:0000256" key="7">
    <source>
        <dbReference type="ARBA" id="ARBA00022792"/>
    </source>
</evidence>
<proteinExistence type="inferred from homology"/>
<gene>
    <name evidence="19" type="ORF">JMJ35_002270</name>
</gene>
<keyword evidence="4 17" id="KW-0679">Respiratory chain</keyword>
<feature type="binding site" evidence="16">
    <location>
        <position position="210"/>
    </location>
    <ligand>
        <name>Fe cation</name>
        <dbReference type="ChEBI" id="CHEBI:24875"/>
        <label>2</label>
    </ligand>
</feature>
<evidence type="ECO:0000256" key="3">
    <source>
        <dbReference type="ARBA" id="ARBA00022448"/>
    </source>
</evidence>
<reference evidence="19" key="1">
    <citation type="submission" date="2023-03" db="EMBL/GenBank/DDBJ databases">
        <title>Complete genome of Cladonia borealis.</title>
        <authorList>
            <person name="Park H."/>
        </authorList>
    </citation>
    <scope>NUCLEOTIDE SEQUENCE</scope>
    <source>
        <strain evidence="19">ANT050790</strain>
    </source>
</reference>
<evidence type="ECO:0000256" key="6">
    <source>
        <dbReference type="ARBA" id="ARBA00022723"/>
    </source>
</evidence>
<evidence type="ECO:0000313" key="20">
    <source>
        <dbReference type="Proteomes" id="UP001166286"/>
    </source>
</evidence>
<evidence type="ECO:0000256" key="1">
    <source>
        <dbReference type="ARBA" id="ARBA00004292"/>
    </source>
</evidence>
<keyword evidence="10" id="KW-1133">Transmembrane helix</keyword>
<dbReference type="InterPro" id="IPR002680">
    <property type="entry name" value="AOX"/>
</dbReference>
<dbReference type="Pfam" id="PF01786">
    <property type="entry name" value="AOX"/>
    <property type="match status" value="1"/>
</dbReference>
<evidence type="ECO:0000313" key="19">
    <source>
        <dbReference type="EMBL" id="KAK0514891.1"/>
    </source>
</evidence>
<dbReference type="GO" id="GO:0098803">
    <property type="term" value="C:respiratory chain complex"/>
    <property type="evidence" value="ECO:0007669"/>
    <property type="project" value="UniProtKB-UniRule"/>
</dbReference>
<dbReference type="GO" id="GO:0005743">
    <property type="term" value="C:mitochondrial inner membrane"/>
    <property type="evidence" value="ECO:0007669"/>
    <property type="project" value="UniProtKB-SubCell"/>
</dbReference>
<feature type="binding site" evidence="16">
    <location>
        <position position="319"/>
    </location>
    <ligand>
        <name>Fe cation</name>
        <dbReference type="ChEBI" id="CHEBI:24875"/>
        <label>2</label>
    </ligand>
</feature>
<evidence type="ECO:0000256" key="12">
    <source>
        <dbReference type="ARBA" id="ARBA00023004"/>
    </source>
</evidence>
<dbReference type="FunFam" id="1.20.1260.140:FF:000002">
    <property type="entry name" value="Alternative oxidase"/>
    <property type="match status" value="1"/>
</dbReference>
<keyword evidence="7" id="KW-0999">Mitochondrion inner membrane</keyword>
<evidence type="ECO:0000256" key="8">
    <source>
        <dbReference type="ARBA" id="ARBA00022946"/>
    </source>
</evidence>
<comment type="cofactor">
    <cofactor evidence="16 17">
        <name>Fe cation</name>
        <dbReference type="ChEBI" id="CHEBI:24875"/>
    </cofactor>
    <text evidence="16 17">Binds 2 iron ions per subunit.</text>
</comment>
<evidence type="ECO:0000256" key="16">
    <source>
        <dbReference type="PIRSR" id="PIRSR005229-1"/>
    </source>
</evidence>
<dbReference type="Proteomes" id="UP001166286">
    <property type="component" value="Unassembled WGS sequence"/>
</dbReference>
<feature type="binding site" evidence="16">
    <location>
        <position position="316"/>
    </location>
    <ligand>
        <name>Fe cation</name>
        <dbReference type="ChEBI" id="CHEBI:24875"/>
        <label>1</label>
    </ligand>
</feature>
<dbReference type="GO" id="GO:0010230">
    <property type="term" value="P:alternative respiration"/>
    <property type="evidence" value="ECO:0007669"/>
    <property type="project" value="TreeGrafter"/>
</dbReference>
<dbReference type="Gene3D" id="1.20.1260.140">
    <property type="entry name" value="Alternative oxidase"/>
    <property type="match status" value="1"/>
</dbReference>
<comment type="caution">
    <text evidence="19">The sequence shown here is derived from an EMBL/GenBank/DDBJ whole genome shotgun (WGS) entry which is preliminary data.</text>
</comment>
<feature type="binding site" evidence="16">
    <location>
        <position position="261"/>
    </location>
    <ligand>
        <name>Fe cation</name>
        <dbReference type="ChEBI" id="CHEBI:24875"/>
        <label>2</label>
    </ligand>
</feature>
<dbReference type="PIRSF" id="PIRSF005229">
    <property type="entry name" value="AOX"/>
    <property type="match status" value="1"/>
</dbReference>